<dbReference type="PANTHER" id="PTHR24363:SF0">
    <property type="entry name" value="SERINE_THREONINE KINASE LIKE DOMAIN CONTAINING 1"/>
    <property type="match status" value="1"/>
</dbReference>
<dbReference type="SUPFAM" id="SSF56112">
    <property type="entry name" value="Protein kinase-like (PK-like)"/>
    <property type="match status" value="1"/>
</dbReference>
<feature type="transmembrane region" description="Helical" evidence="9">
    <location>
        <begin position="548"/>
        <end position="576"/>
    </location>
</feature>
<reference evidence="11 12" key="1">
    <citation type="journal article" date="2019" name="J Genomics">
        <title>The Draft Genome of a Hydrogen-producing Cyanobacterium, Arthrospira platensis NIES-46.</title>
        <authorList>
            <person name="Suzuki S."/>
            <person name="Yamaguchi H."/>
            <person name="Kawachi M."/>
        </authorList>
    </citation>
    <scope>NUCLEOTIDE SEQUENCE [LARGE SCALE GENOMIC DNA]</scope>
    <source>
        <strain evidence="11 12">NIES-46</strain>
    </source>
</reference>
<dbReference type="InterPro" id="IPR011009">
    <property type="entry name" value="Kinase-like_dom_sf"/>
</dbReference>
<keyword evidence="4" id="KW-0547">Nucleotide-binding</keyword>
<proteinExistence type="predicted"/>
<comment type="catalytic activity">
    <reaction evidence="8">
        <text>L-seryl-[protein] + ATP = O-phospho-L-seryl-[protein] + ADP + H(+)</text>
        <dbReference type="Rhea" id="RHEA:17989"/>
        <dbReference type="Rhea" id="RHEA-COMP:9863"/>
        <dbReference type="Rhea" id="RHEA-COMP:11604"/>
        <dbReference type="ChEBI" id="CHEBI:15378"/>
        <dbReference type="ChEBI" id="CHEBI:29999"/>
        <dbReference type="ChEBI" id="CHEBI:30616"/>
        <dbReference type="ChEBI" id="CHEBI:83421"/>
        <dbReference type="ChEBI" id="CHEBI:456216"/>
        <dbReference type="EC" id="2.7.11.1"/>
    </reaction>
</comment>
<evidence type="ECO:0000313" key="12">
    <source>
        <dbReference type="Proteomes" id="UP000326169"/>
    </source>
</evidence>
<feature type="transmembrane region" description="Helical" evidence="9">
    <location>
        <begin position="449"/>
        <end position="470"/>
    </location>
</feature>
<keyword evidence="9" id="KW-0472">Membrane</keyword>
<evidence type="ECO:0000256" key="8">
    <source>
        <dbReference type="ARBA" id="ARBA00048679"/>
    </source>
</evidence>
<dbReference type="EMBL" id="BIMW01000058">
    <property type="protein sequence ID" value="GCE92979.1"/>
    <property type="molecule type" value="Genomic_DNA"/>
</dbReference>
<dbReference type="SMART" id="SM00220">
    <property type="entry name" value="S_TKc"/>
    <property type="match status" value="1"/>
</dbReference>
<dbReference type="EC" id="2.7.11.1" evidence="1"/>
<evidence type="ECO:0000256" key="9">
    <source>
        <dbReference type="SAM" id="Phobius"/>
    </source>
</evidence>
<dbReference type="CDD" id="cd14014">
    <property type="entry name" value="STKc_PknB_like"/>
    <property type="match status" value="1"/>
</dbReference>
<evidence type="ECO:0000313" key="11">
    <source>
        <dbReference type="EMBL" id="GCE92979.1"/>
    </source>
</evidence>
<evidence type="ECO:0000256" key="1">
    <source>
        <dbReference type="ARBA" id="ARBA00012513"/>
    </source>
</evidence>
<comment type="caution">
    <text evidence="11">The sequence shown here is derived from an EMBL/GenBank/DDBJ whole genome shotgun (WGS) entry which is preliminary data.</text>
</comment>
<evidence type="ECO:0000256" key="2">
    <source>
        <dbReference type="ARBA" id="ARBA00022527"/>
    </source>
</evidence>
<gene>
    <name evidence="11" type="ORF">NIES46_10280</name>
</gene>
<dbReference type="GeneID" id="301681935"/>
<feature type="domain" description="Protein kinase" evidence="10">
    <location>
        <begin position="42"/>
        <end position="314"/>
    </location>
</feature>
<evidence type="ECO:0000256" key="6">
    <source>
        <dbReference type="ARBA" id="ARBA00022840"/>
    </source>
</evidence>
<feature type="transmembrane region" description="Helical" evidence="9">
    <location>
        <begin position="482"/>
        <end position="502"/>
    </location>
</feature>
<comment type="catalytic activity">
    <reaction evidence="7">
        <text>L-threonyl-[protein] + ATP = O-phospho-L-threonyl-[protein] + ADP + H(+)</text>
        <dbReference type="Rhea" id="RHEA:46608"/>
        <dbReference type="Rhea" id="RHEA-COMP:11060"/>
        <dbReference type="Rhea" id="RHEA-COMP:11605"/>
        <dbReference type="ChEBI" id="CHEBI:15378"/>
        <dbReference type="ChEBI" id="CHEBI:30013"/>
        <dbReference type="ChEBI" id="CHEBI:30616"/>
        <dbReference type="ChEBI" id="CHEBI:61977"/>
        <dbReference type="ChEBI" id="CHEBI:456216"/>
        <dbReference type="EC" id="2.7.11.1"/>
    </reaction>
</comment>
<sequence>MEHPVSSTVHCINPKCPKPHGQPWGNRFCQSCGAPLQLNDRYIPLDSLGSGGFSRLYTIWDLKTKSEKVLKVLVQPDPKALELFEQEARVLASLHHSGVPRVVPDGYFFLRRRNRKPLEFPCLVMEKINGPTLEEVLAEYPQGCPEELVMLWLHQALDILRELHKRGIVHRDLKPSNLMLRLPHPQTLDYNHLADSPLVMIDFGGAKQIGALVHSDRETTPRSHTRLVSPGYSPPEQIVGAAITPAADFYALGRTCIHLLTGVFPAELEDPMTGKLQWHRVAITPALAELLDCMVENDLNNRPQNADDIQTDLFRIARMKKHPRRMMSFPQLCLDVIKTALIEVDRIIWTGLQLVGRSVLAISQATTQTLWQIGLASSGGMVGAGLGFILAYQSPFGQILGDLLKPSLHLFFRHLSNNLGAEIIVLSLAGLGTGLGLTDGAGFNQRRRYKWAAGMGVLGYLTGGLLWRIISTISSVPGLGNLAMARWFCIGITTLILTWGLGWKSHRSVYAIVSASTTSAIFWGLANLEIRQIDLLLQFPQVGLIPEWLQFWSGITFVGLLGCTIALSLAVIHYVIIPILRLLGWK</sequence>
<name>A0A5M3T666_LIMPL</name>
<dbReference type="Gene3D" id="3.30.200.20">
    <property type="entry name" value="Phosphorylase Kinase, domain 1"/>
    <property type="match status" value="1"/>
</dbReference>
<keyword evidence="12" id="KW-1185">Reference proteome</keyword>
<dbReference type="InterPro" id="IPR000719">
    <property type="entry name" value="Prot_kinase_dom"/>
</dbReference>
<dbReference type="NCBIfam" id="NF045510">
    <property type="entry name" value="4Cys_prefix_kin"/>
    <property type="match status" value="1"/>
</dbReference>
<evidence type="ECO:0000259" key="10">
    <source>
        <dbReference type="PROSITE" id="PS50011"/>
    </source>
</evidence>
<dbReference type="InterPro" id="IPR008271">
    <property type="entry name" value="Ser/Thr_kinase_AS"/>
</dbReference>
<evidence type="ECO:0000256" key="4">
    <source>
        <dbReference type="ARBA" id="ARBA00022741"/>
    </source>
</evidence>
<dbReference type="RefSeq" id="WP_006619469.1">
    <property type="nucleotide sequence ID" value="NZ_BIMW01000058.1"/>
</dbReference>
<evidence type="ECO:0000256" key="7">
    <source>
        <dbReference type="ARBA" id="ARBA00047899"/>
    </source>
</evidence>
<protein>
    <recommendedName>
        <fullName evidence="1">non-specific serine/threonine protein kinase</fullName>
        <ecNumber evidence="1">2.7.11.1</ecNumber>
    </recommendedName>
</protein>
<dbReference type="Pfam" id="PF00069">
    <property type="entry name" value="Pkinase"/>
    <property type="match status" value="1"/>
</dbReference>
<dbReference type="PROSITE" id="PS50011">
    <property type="entry name" value="PROTEIN_KINASE_DOM"/>
    <property type="match status" value="1"/>
</dbReference>
<feature type="transmembrane region" description="Helical" evidence="9">
    <location>
        <begin position="419"/>
        <end position="437"/>
    </location>
</feature>
<feature type="transmembrane region" description="Helical" evidence="9">
    <location>
        <begin position="509"/>
        <end position="528"/>
    </location>
</feature>
<keyword evidence="3" id="KW-0808">Transferase</keyword>
<evidence type="ECO:0000256" key="3">
    <source>
        <dbReference type="ARBA" id="ARBA00022679"/>
    </source>
</evidence>
<keyword evidence="6" id="KW-0067">ATP-binding</keyword>
<organism evidence="11 12">
    <name type="scientific">Limnospira platensis NIES-46</name>
    <dbReference type="NCBI Taxonomy" id="1236695"/>
    <lineage>
        <taxon>Bacteria</taxon>
        <taxon>Bacillati</taxon>
        <taxon>Cyanobacteriota</taxon>
        <taxon>Cyanophyceae</taxon>
        <taxon>Oscillatoriophycideae</taxon>
        <taxon>Oscillatoriales</taxon>
        <taxon>Sirenicapillariaceae</taxon>
        <taxon>Limnospira</taxon>
    </lineage>
</organism>
<keyword evidence="2 11" id="KW-0723">Serine/threonine-protein kinase</keyword>
<evidence type="ECO:0000256" key="5">
    <source>
        <dbReference type="ARBA" id="ARBA00022777"/>
    </source>
</evidence>
<dbReference type="GO" id="GO:0004674">
    <property type="term" value="F:protein serine/threonine kinase activity"/>
    <property type="evidence" value="ECO:0007669"/>
    <property type="project" value="UniProtKB-KW"/>
</dbReference>
<dbReference type="PROSITE" id="PS00108">
    <property type="entry name" value="PROTEIN_KINASE_ST"/>
    <property type="match status" value="1"/>
</dbReference>
<keyword evidence="9" id="KW-0812">Transmembrane</keyword>
<dbReference type="Gene3D" id="1.10.510.10">
    <property type="entry name" value="Transferase(Phosphotransferase) domain 1"/>
    <property type="match status" value="1"/>
</dbReference>
<accession>A0A5M3T666</accession>
<keyword evidence="5 11" id="KW-0418">Kinase</keyword>
<keyword evidence="9" id="KW-1133">Transmembrane helix</keyword>
<dbReference type="Proteomes" id="UP000326169">
    <property type="component" value="Unassembled WGS sequence"/>
</dbReference>
<dbReference type="PANTHER" id="PTHR24363">
    <property type="entry name" value="SERINE/THREONINE PROTEIN KINASE"/>
    <property type="match status" value="1"/>
</dbReference>